<protein>
    <recommendedName>
        <fullName evidence="4">Secreted protein</fullName>
    </recommendedName>
</protein>
<keyword evidence="3" id="KW-1185">Reference proteome</keyword>
<proteinExistence type="predicted"/>
<feature type="chain" id="PRO_5025695350" description="Secreted protein" evidence="1">
    <location>
        <begin position="22"/>
        <end position="86"/>
    </location>
</feature>
<dbReference type="Proteomes" id="UP000799118">
    <property type="component" value="Unassembled WGS sequence"/>
</dbReference>
<evidence type="ECO:0000313" key="2">
    <source>
        <dbReference type="EMBL" id="KAE9383293.1"/>
    </source>
</evidence>
<dbReference type="AlphaFoldDB" id="A0A6A4GCX9"/>
<reference evidence="2" key="1">
    <citation type="journal article" date="2019" name="Environ. Microbiol.">
        <title>Fungal ecological strategies reflected in gene transcription - a case study of two litter decomposers.</title>
        <authorList>
            <person name="Barbi F."/>
            <person name="Kohler A."/>
            <person name="Barry K."/>
            <person name="Baskaran P."/>
            <person name="Daum C."/>
            <person name="Fauchery L."/>
            <person name="Ihrmark K."/>
            <person name="Kuo A."/>
            <person name="LaButti K."/>
            <person name="Lipzen A."/>
            <person name="Morin E."/>
            <person name="Grigoriev I.V."/>
            <person name="Henrissat B."/>
            <person name="Lindahl B."/>
            <person name="Martin F."/>
        </authorList>
    </citation>
    <scope>NUCLEOTIDE SEQUENCE</scope>
    <source>
        <strain evidence="2">JB14</strain>
    </source>
</reference>
<accession>A0A6A4GCX9</accession>
<evidence type="ECO:0000313" key="3">
    <source>
        <dbReference type="Proteomes" id="UP000799118"/>
    </source>
</evidence>
<sequence length="86" mass="9679">MMFILLHVIGIISTAITSLHAVHSSPFVHFFPFDYQPLLSNCSASIDNYLYFCLLNLHLVSRVVSMFYNTTPSSMFSKPFASQTVA</sequence>
<feature type="signal peptide" evidence="1">
    <location>
        <begin position="1"/>
        <end position="21"/>
    </location>
</feature>
<evidence type="ECO:0000256" key="1">
    <source>
        <dbReference type="SAM" id="SignalP"/>
    </source>
</evidence>
<organism evidence="2 3">
    <name type="scientific">Gymnopus androsaceus JB14</name>
    <dbReference type="NCBI Taxonomy" id="1447944"/>
    <lineage>
        <taxon>Eukaryota</taxon>
        <taxon>Fungi</taxon>
        <taxon>Dikarya</taxon>
        <taxon>Basidiomycota</taxon>
        <taxon>Agaricomycotina</taxon>
        <taxon>Agaricomycetes</taxon>
        <taxon>Agaricomycetidae</taxon>
        <taxon>Agaricales</taxon>
        <taxon>Marasmiineae</taxon>
        <taxon>Omphalotaceae</taxon>
        <taxon>Gymnopus</taxon>
    </lineage>
</organism>
<dbReference type="EMBL" id="ML770581">
    <property type="protein sequence ID" value="KAE9383293.1"/>
    <property type="molecule type" value="Genomic_DNA"/>
</dbReference>
<evidence type="ECO:0008006" key="4">
    <source>
        <dbReference type="Google" id="ProtNLM"/>
    </source>
</evidence>
<keyword evidence="1" id="KW-0732">Signal</keyword>
<gene>
    <name evidence="2" type="ORF">BT96DRAFT_80823</name>
</gene>
<name>A0A6A4GCX9_9AGAR</name>